<dbReference type="InterPro" id="IPR042272">
    <property type="entry name" value="ATP12_ATP_synth-F1-assembly_N"/>
</dbReference>
<evidence type="ECO:0000313" key="5">
    <source>
        <dbReference type="Proteomes" id="UP001595799"/>
    </source>
</evidence>
<reference evidence="5" key="1">
    <citation type="journal article" date="2019" name="Int. J. Syst. Evol. Microbiol.">
        <title>The Global Catalogue of Microorganisms (GCM) 10K type strain sequencing project: providing services to taxonomists for standard genome sequencing and annotation.</title>
        <authorList>
            <consortium name="The Broad Institute Genomics Platform"/>
            <consortium name="The Broad Institute Genome Sequencing Center for Infectious Disease"/>
            <person name="Wu L."/>
            <person name="Ma J."/>
        </authorList>
    </citation>
    <scope>NUCLEOTIDE SEQUENCE [LARGE SCALE GENOMIC DNA]</scope>
    <source>
        <strain evidence="5">CECT 8472</strain>
    </source>
</reference>
<sequence>MIQPAKRFYKSAEAAELESGYGIFLDGRPVSTPGRNSLVFPAATLAHAVAEEWEQQDEQLEPGAMPLTALAFTAFDIVIPRRSEVIEEIVAYTDTDLLCYRAAYPDSLAQRQNEVWQPLVDWVGAAHDAPLSVTSGLQVVEQPSESRRNLRRVVEGLDGLELASLSSAVRTSGSLVIALALCEKRISAEEAFAAAELEETYEMELWGWDKEAQQRRDGLKTELESARRFIELYKP</sequence>
<gene>
    <name evidence="4" type="ORF">ACFOW6_16295</name>
</gene>
<keyword evidence="3" id="KW-0143">Chaperone</keyword>
<name>A0ABV8UQT2_9PROT</name>
<keyword evidence="2" id="KW-0809">Transit peptide</keyword>
<keyword evidence="5" id="KW-1185">Reference proteome</keyword>
<dbReference type="PANTHER" id="PTHR21013:SF10">
    <property type="entry name" value="ATP SYNTHASE MITOCHONDRIAL F1 COMPLEX ASSEMBLY FACTOR 2"/>
    <property type="match status" value="1"/>
</dbReference>
<comment type="similarity">
    <text evidence="1">Belongs to the ATP12 family.</text>
</comment>
<dbReference type="RefSeq" id="WP_382423488.1">
    <property type="nucleotide sequence ID" value="NZ_JBHSCW010000011.1"/>
</dbReference>
<dbReference type="SUPFAM" id="SSF160909">
    <property type="entry name" value="ATP12-like"/>
    <property type="match status" value="1"/>
</dbReference>
<organism evidence="4 5">
    <name type="scientific">Fodinicurvata halophila</name>
    <dbReference type="NCBI Taxonomy" id="1419723"/>
    <lineage>
        <taxon>Bacteria</taxon>
        <taxon>Pseudomonadati</taxon>
        <taxon>Pseudomonadota</taxon>
        <taxon>Alphaproteobacteria</taxon>
        <taxon>Rhodospirillales</taxon>
        <taxon>Rhodovibrionaceae</taxon>
        <taxon>Fodinicurvata</taxon>
    </lineage>
</organism>
<evidence type="ECO:0000256" key="3">
    <source>
        <dbReference type="ARBA" id="ARBA00023186"/>
    </source>
</evidence>
<dbReference type="Proteomes" id="UP001595799">
    <property type="component" value="Unassembled WGS sequence"/>
</dbReference>
<dbReference type="Gene3D" id="1.10.3580.10">
    <property type="entry name" value="ATP12 ATPase"/>
    <property type="match status" value="1"/>
</dbReference>
<dbReference type="PANTHER" id="PTHR21013">
    <property type="entry name" value="ATP SYNTHASE MITOCHONDRIAL F1 COMPLEX ASSEMBLY FACTOR 2/ATP12 PROTEIN, MITOCHONDRIAL PRECURSOR"/>
    <property type="match status" value="1"/>
</dbReference>
<evidence type="ECO:0000256" key="1">
    <source>
        <dbReference type="ARBA" id="ARBA00008231"/>
    </source>
</evidence>
<accession>A0ABV8UQT2</accession>
<comment type="caution">
    <text evidence="4">The sequence shown here is derived from an EMBL/GenBank/DDBJ whole genome shotgun (WGS) entry which is preliminary data.</text>
</comment>
<proteinExistence type="inferred from homology"/>
<dbReference type="InterPro" id="IPR023335">
    <property type="entry name" value="ATP12_ortho_dom_sf"/>
</dbReference>
<evidence type="ECO:0000256" key="2">
    <source>
        <dbReference type="ARBA" id="ARBA00022946"/>
    </source>
</evidence>
<dbReference type="Pfam" id="PF07542">
    <property type="entry name" value="ATP12"/>
    <property type="match status" value="1"/>
</dbReference>
<protein>
    <submittedName>
        <fullName evidence="4">ATP12 family chaperone protein</fullName>
    </submittedName>
</protein>
<dbReference type="Gene3D" id="3.30.2180.10">
    <property type="entry name" value="ATP12-like"/>
    <property type="match status" value="1"/>
</dbReference>
<evidence type="ECO:0000313" key="4">
    <source>
        <dbReference type="EMBL" id="MFC4353111.1"/>
    </source>
</evidence>
<dbReference type="InterPro" id="IPR011419">
    <property type="entry name" value="ATP12_ATP_synth-F1-assembly"/>
</dbReference>
<dbReference type="EMBL" id="JBHSCW010000011">
    <property type="protein sequence ID" value="MFC4353111.1"/>
    <property type="molecule type" value="Genomic_DNA"/>
</dbReference>